<dbReference type="AlphaFoldDB" id="F0WT61"/>
<reference evidence="2" key="1">
    <citation type="journal article" date="2011" name="PLoS Biol.">
        <title>Gene gain and loss during evolution of obligate parasitism in the white rust pathogen of Arabidopsis thaliana.</title>
        <authorList>
            <person name="Kemen E."/>
            <person name="Gardiner A."/>
            <person name="Schultz-Larsen T."/>
            <person name="Kemen A.C."/>
            <person name="Balmuth A.L."/>
            <person name="Robert-Seilaniantz A."/>
            <person name="Bailey K."/>
            <person name="Holub E."/>
            <person name="Studholme D.J."/>
            <person name="Maclean D."/>
            <person name="Jones J.D."/>
        </authorList>
    </citation>
    <scope>NUCLEOTIDE SEQUENCE</scope>
</reference>
<proteinExistence type="predicted"/>
<sequence length="235" mass="27323">MSASQDMYTKLDKIVSDSGEECKTPRGLRRLDPDGPFRGEMTVERLRRLTDDYEMTDVSGDNRISNAPQLPRHPIYSGETSKDRRDFVKSYQDHYHTLLTYETCVKKAFVMPVTACVDAWTKEQIIRFEMKKNPLNVTEQDWITYIREAEESDNVDLAKIDSEMRKLRLDLTLLDAGSRISRLRNQVYRILSQHGLEEEEYVEQMDANRIVKWIVDALESPAFKKNGGKTRNGYS</sequence>
<dbReference type="HOGENOM" id="CLU_103143_0_0_1"/>
<dbReference type="EMBL" id="FR824290">
    <property type="protein sequence ID" value="CCA24548.1"/>
    <property type="molecule type" value="Genomic_DNA"/>
</dbReference>
<name>F0WT61_9STRA</name>
<organism evidence="2">
    <name type="scientific">Albugo laibachii Nc14</name>
    <dbReference type="NCBI Taxonomy" id="890382"/>
    <lineage>
        <taxon>Eukaryota</taxon>
        <taxon>Sar</taxon>
        <taxon>Stramenopiles</taxon>
        <taxon>Oomycota</taxon>
        <taxon>Peronosporomycetes</taxon>
        <taxon>Albuginales</taxon>
        <taxon>Albuginaceae</taxon>
        <taxon>Albugo</taxon>
    </lineage>
</organism>
<protein>
    <submittedName>
        <fullName evidence="2">Uncharacterized protein AlNc14C245G9545</fullName>
    </submittedName>
    <submittedName>
        <fullName evidence="3">Uncharacterized protein AlNc14C337G10739</fullName>
    </submittedName>
</protein>
<accession>F0WT61</accession>
<evidence type="ECO:0000313" key="2">
    <source>
        <dbReference type="EMBL" id="CCA24548.1"/>
    </source>
</evidence>
<dbReference type="EMBL" id="FR824382">
    <property type="protein sequence ID" value="CCA25963.1"/>
    <property type="molecule type" value="Genomic_DNA"/>
</dbReference>
<evidence type="ECO:0000313" key="3">
    <source>
        <dbReference type="EMBL" id="CCA25963.1"/>
    </source>
</evidence>
<evidence type="ECO:0000256" key="1">
    <source>
        <dbReference type="SAM" id="MobiDB-lite"/>
    </source>
</evidence>
<feature type="region of interest" description="Disordered" evidence="1">
    <location>
        <begin position="58"/>
        <end position="79"/>
    </location>
</feature>
<gene>
    <name evidence="2" type="primary">AlNc14C245G9545</name>
    <name evidence="3" type="synonym">AlNc14C337G10739</name>
    <name evidence="2" type="ORF">ALNC14_106920</name>
    <name evidence="3" type="ORF">ALNC14_121070</name>
</gene>
<reference evidence="2" key="2">
    <citation type="submission" date="2011-02" db="EMBL/GenBank/DDBJ databases">
        <authorList>
            <person name="MacLean D."/>
        </authorList>
    </citation>
    <scope>NUCLEOTIDE SEQUENCE</scope>
</reference>